<organism evidence="1 2">
    <name type="scientific">Antarcticirhabdus aurantiaca</name>
    <dbReference type="NCBI Taxonomy" id="2606717"/>
    <lineage>
        <taxon>Bacteria</taxon>
        <taxon>Pseudomonadati</taxon>
        <taxon>Pseudomonadota</taxon>
        <taxon>Alphaproteobacteria</taxon>
        <taxon>Hyphomicrobiales</taxon>
        <taxon>Aurantimonadaceae</taxon>
        <taxon>Antarcticirhabdus</taxon>
    </lineage>
</organism>
<evidence type="ECO:0000313" key="1">
    <source>
        <dbReference type="EMBL" id="WAJ28087.1"/>
    </source>
</evidence>
<sequence>MSDLLSVEDLTVEFWTPAGTIRAVNKLSFRIRRGEVVALVGESGSGKSATGLALLGLLPRVAKILSGRMLFRDGDAPPVDLASLPPRSRAFRAIRGDRISMIFQEPTVALSPLHTIGNQIGEALRLHRDVDRGQAHREVVAALEAVGFTRPEEAAHKYPFELSGGLNQRAMIAMATICRPALLIADEPTTALDVTVQAEVMRLLMDLKERHGTAILLVAHDLGVVANMADEMVVMHHGEAMERGTVRDLFHDPRHPYLKGLIGAVPRLGMDRATRLRPLREIPVPPVRSQARPAAEAGRPLLRVDDVSKVFHPRPGAMLAATPRASTYAVRNVSFEIRRGECLGLVGESGCGKTTLSKIVARSENADEGRIEMFDADGAGTNVLGLTGEALRRWRRRVQYVFQNPYSALNPRMTVGGIVAEPLLVHGIGDERSRKARVKELIRLVGLDESHLNRHPNSFSGGQRQRIGIARALALEPELIVFDEPVSALDVSVQAQILNLVRDLKDRLGLTCLFISHNLAVVDYLADRIMVMAAGRLVEIAPREVLFREPRHPYTRALIAAIPEPDPDNRLDLSKLSAGRRSDPATWPWPYGGGEGGAEPGLIEVAPEHFVRSFVAGTPDEPRSARHAPATSEGRVLEPAGAGGEA</sequence>
<keyword evidence="1" id="KW-0067">ATP-binding</keyword>
<dbReference type="EMBL" id="CP113520">
    <property type="protein sequence ID" value="WAJ28087.1"/>
    <property type="molecule type" value="Genomic_DNA"/>
</dbReference>
<reference evidence="1" key="1">
    <citation type="submission" date="2022-11" db="EMBL/GenBank/DDBJ databases">
        <title>beta-Carotene-producing bacterium, Jeongeuplla avenae sp. nov., alleviates the salt stress of Arabidopsis seedlings.</title>
        <authorList>
            <person name="Jiang L."/>
            <person name="Lee J."/>
        </authorList>
    </citation>
    <scope>NUCLEOTIDE SEQUENCE</scope>
    <source>
        <strain evidence="1">DY_R2A_6</strain>
    </source>
</reference>
<dbReference type="Proteomes" id="UP001163223">
    <property type="component" value="Chromosome"/>
</dbReference>
<gene>
    <name evidence="1" type="ORF">OXU80_25225</name>
</gene>
<keyword evidence="2" id="KW-1185">Reference proteome</keyword>
<accession>A0ACD4NMW3</accession>
<keyword evidence="1" id="KW-0547">Nucleotide-binding</keyword>
<protein>
    <submittedName>
        <fullName evidence="1">ABC transporter ATP-binding protein</fullName>
    </submittedName>
</protein>
<name>A0ACD4NMW3_9HYPH</name>
<evidence type="ECO:0000313" key="2">
    <source>
        <dbReference type="Proteomes" id="UP001163223"/>
    </source>
</evidence>
<proteinExistence type="predicted"/>